<keyword evidence="1" id="KW-0812">Transmembrane</keyword>
<proteinExistence type="predicted"/>
<dbReference type="Proteomes" id="UP000317557">
    <property type="component" value="Unassembled WGS sequence"/>
</dbReference>
<keyword evidence="1" id="KW-0472">Membrane</keyword>
<keyword evidence="3" id="KW-1185">Reference proteome</keyword>
<dbReference type="InterPro" id="IPR021218">
    <property type="entry name" value="DUF2784"/>
</dbReference>
<dbReference type="AlphaFoldDB" id="A0A521CFX6"/>
<sequence length="124" mass="14518">MYQFLDYFFVVFHFSLILFNLTGWIFHKTRRLHLYVITATIFSWVGLGIFYGWGYCPCTDWHWQIKYQLGETGLPASYIKYYLDAVTGISWDAFTVDVLTASLGIAAFLLSVWINLKDYVSQNN</sequence>
<evidence type="ECO:0000313" key="3">
    <source>
        <dbReference type="Proteomes" id="UP000317557"/>
    </source>
</evidence>
<protein>
    <recommendedName>
        <fullName evidence="4">DUF2784 domain-containing protein</fullName>
    </recommendedName>
</protein>
<evidence type="ECO:0000256" key="1">
    <source>
        <dbReference type="SAM" id="Phobius"/>
    </source>
</evidence>
<evidence type="ECO:0008006" key="4">
    <source>
        <dbReference type="Google" id="ProtNLM"/>
    </source>
</evidence>
<dbReference type="Pfam" id="PF10861">
    <property type="entry name" value="DUF2784"/>
    <property type="match status" value="1"/>
</dbReference>
<organism evidence="2 3">
    <name type="scientific">Gracilimonas mengyeensis</name>
    <dbReference type="NCBI Taxonomy" id="1302730"/>
    <lineage>
        <taxon>Bacteria</taxon>
        <taxon>Pseudomonadati</taxon>
        <taxon>Balneolota</taxon>
        <taxon>Balneolia</taxon>
        <taxon>Balneolales</taxon>
        <taxon>Balneolaceae</taxon>
        <taxon>Gracilimonas</taxon>
    </lineage>
</organism>
<name>A0A521CFX6_9BACT</name>
<evidence type="ECO:0000313" key="2">
    <source>
        <dbReference type="EMBL" id="SMO58328.1"/>
    </source>
</evidence>
<dbReference type="EMBL" id="FXTP01000005">
    <property type="protein sequence ID" value="SMO58328.1"/>
    <property type="molecule type" value="Genomic_DNA"/>
</dbReference>
<dbReference type="OrthoDB" id="9811239at2"/>
<gene>
    <name evidence="2" type="ORF">SAMN06265219_105123</name>
</gene>
<feature type="transmembrane region" description="Helical" evidence="1">
    <location>
        <begin position="98"/>
        <end position="116"/>
    </location>
</feature>
<feature type="transmembrane region" description="Helical" evidence="1">
    <location>
        <begin position="6"/>
        <end position="26"/>
    </location>
</feature>
<reference evidence="2 3" key="1">
    <citation type="submission" date="2017-05" db="EMBL/GenBank/DDBJ databases">
        <authorList>
            <person name="Varghese N."/>
            <person name="Submissions S."/>
        </authorList>
    </citation>
    <scope>NUCLEOTIDE SEQUENCE [LARGE SCALE GENOMIC DNA]</scope>
    <source>
        <strain evidence="2 3">DSM 21985</strain>
    </source>
</reference>
<keyword evidence="1" id="KW-1133">Transmembrane helix</keyword>
<feature type="transmembrane region" description="Helical" evidence="1">
    <location>
        <begin position="33"/>
        <end position="53"/>
    </location>
</feature>
<accession>A0A521CFX6</accession>